<gene>
    <name evidence="5" type="ORF">EAH77_19080</name>
</gene>
<name>A0A502GBE4_9GAMM</name>
<dbReference type="CDD" id="cd00090">
    <property type="entry name" value="HTH_ARSR"/>
    <property type="match status" value="1"/>
</dbReference>
<evidence type="ECO:0000313" key="6">
    <source>
        <dbReference type="Proteomes" id="UP000317663"/>
    </source>
</evidence>
<evidence type="ECO:0000259" key="4">
    <source>
        <dbReference type="PROSITE" id="PS50987"/>
    </source>
</evidence>
<dbReference type="Pfam" id="PF12840">
    <property type="entry name" value="HTH_20"/>
    <property type="match status" value="1"/>
</dbReference>
<dbReference type="InterPro" id="IPR011991">
    <property type="entry name" value="ArsR-like_HTH"/>
</dbReference>
<evidence type="ECO:0000256" key="1">
    <source>
        <dbReference type="ARBA" id="ARBA00023015"/>
    </source>
</evidence>
<organism evidence="5 6">
    <name type="scientific">Ewingella americana</name>
    <dbReference type="NCBI Taxonomy" id="41202"/>
    <lineage>
        <taxon>Bacteria</taxon>
        <taxon>Pseudomonadati</taxon>
        <taxon>Pseudomonadota</taxon>
        <taxon>Gammaproteobacteria</taxon>
        <taxon>Enterobacterales</taxon>
        <taxon>Yersiniaceae</taxon>
        <taxon>Ewingella</taxon>
    </lineage>
</organism>
<evidence type="ECO:0000256" key="3">
    <source>
        <dbReference type="ARBA" id="ARBA00023163"/>
    </source>
</evidence>
<dbReference type="PANTHER" id="PTHR43132:SF2">
    <property type="entry name" value="ARSENICAL RESISTANCE OPERON REPRESSOR ARSR-RELATED"/>
    <property type="match status" value="1"/>
</dbReference>
<feature type="domain" description="HTH arsR-type" evidence="4">
    <location>
        <begin position="1"/>
        <end position="95"/>
    </location>
</feature>
<dbReference type="GO" id="GO:0003677">
    <property type="term" value="F:DNA binding"/>
    <property type="evidence" value="ECO:0007669"/>
    <property type="project" value="UniProtKB-KW"/>
</dbReference>
<sequence length="99" mass="10891">MELNDVANALKELGHPTRLAVYKSLVKSGHEGVPVGELQKRLDIPASTLSHHIAALVAVGLVRQNRQGRTLYCLPQYEVLNEIMAFFIDECCADKGQSC</sequence>
<evidence type="ECO:0000313" key="5">
    <source>
        <dbReference type="EMBL" id="TPG58346.1"/>
    </source>
</evidence>
<keyword evidence="3" id="KW-0804">Transcription</keyword>
<dbReference type="SMART" id="SM00418">
    <property type="entry name" value="HTH_ARSR"/>
    <property type="match status" value="1"/>
</dbReference>
<dbReference type="InterPro" id="IPR051011">
    <property type="entry name" value="Metal_resp_trans_reg"/>
</dbReference>
<dbReference type="InterPro" id="IPR036388">
    <property type="entry name" value="WH-like_DNA-bd_sf"/>
</dbReference>
<keyword evidence="2" id="KW-0238">DNA-binding</keyword>
<dbReference type="PROSITE" id="PS50987">
    <property type="entry name" value="HTH_ARSR_2"/>
    <property type="match status" value="1"/>
</dbReference>
<dbReference type="NCBIfam" id="NF033788">
    <property type="entry name" value="HTH_metalloreg"/>
    <property type="match status" value="1"/>
</dbReference>
<proteinExistence type="predicted"/>
<dbReference type="OrthoDB" id="5297460at2"/>
<dbReference type="InterPro" id="IPR036390">
    <property type="entry name" value="WH_DNA-bd_sf"/>
</dbReference>
<dbReference type="SUPFAM" id="SSF46785">
    <property type="entry name" value="Winged helix' DNA-binding domain"/>
    <property type="match status" value="1"/>
</dbReference>
<dbReference type="AlphaFoldDB" id="A0A502GBE4"/>
<dbReference type="Gene3D" id="1.10.10.10">
    <property type="entry name" value="Winged helix-like DNA-binding domain superfamily/Winged helix DNA-binding domain"/>
    <property type="match status" value="1"/>
</dbReference>
<dbReference type="RefSeq" id="WP_140474385.1">
    <property type="nucleotide sequence ID" value="NZ_RCZD01000011.1"/>
</dbReference>
<accession>A0A502GBE4</accession>
<protein>
    <submittedName>
        <fullName evidence="5">ArsR family transcriptional regulator</fullName>
    </submittedName>
</protein>
<keyword evidence="1" id="KW-0805">Transcription regulation</keyword>
<comment type="caution">
    <text evidence="5">The sequence shown here is derived from an EMBL/GenBank/DDBJ whole genome shotgun (WGS) entry which is preliminary data.</text>
</comment>
<dbReference type="EMBL" id="RCZD01000011">
    <property type="protein sequence ID" value="TPG58346.1"/>
    <property type="molecule type" value="Genomic_DNA"/>
</dbReference>
<dbReference type="InterPro" id="IPR001845">
    <property type="entry name" value="HTH_ArsR_DNA-bd_dom"/>
</dbReference>
<dbReference type="PRINTS" id="PR00778">
    <property type="entry name" value="HTHARSR"/>
</dbReference>
<evidence type="ECO:0000256" key="2">
    <source>
        <dbReference type="ARBA" id="ARBA00023125"/>
    </source>
</evidence>
<dbReference type="PANTHER" id="PTHR43132">
    <property type="entry name" value="ARSENICAL RESISTANCE OPERON REPRESSOR ARSR-RELATED"/>
    <property type="match status" value="1"/>
</dbReference>
<keyword evidence="6" id="KW-1185">Reference proteome</keyword>
<reference evidence="5 6" key="1">
    <citation type="journal article" date="2019" name="Environ. Microbiol.">
        <title>Species interactions and distinct microbial communities in high Arctic permafrost affected cryosols are associated with the CH4 and CO2 gas fluxes.</title>
        <authorList>
            <person name="Altshuler I."/>
            <person name="Hamel J."/>
            <person name="Turney S."/>
            <person name="Magnuson E."/>
            <person name="Levesque R."/>
            <person name="Greer C."/>
            <person name="Whyte L.G."/>
        </authorList>
    </citation>
    <scope>NUCLEOTIDE SEQUENCE [LARGE SCALE GENOMIC DNA]</scope>
    <source>
        <strain evidence="5 6">E4</strain>
    </source>
</reference>
<dbReference type="Proteomes" id="UP000317663">
    <property type="component" value="Unassembled WGS sequence"/>
</dbReference>
<dbReference type="GO" id="GO:0003700">
    <property type="term" value="F:DNA-binding transcription factor activity"/>
    <property type="evidence" value="ECO:0007669"/>
    <property type="project" value="InterPro"/>
</dbReference>